<comment type="caution">
    <text evidence="1">The sequence shown here is derived from an EMBL/GenBank/DDBJ whole genome shotgun (WGS) entry which is preliminary data.</text>
</comment>
<dbReference type="EMBL" id="MU273694">
    <property type="protein sequence ID" value="KAI0029167.1"/>
    <property type="molecule type" value="Genomic_DNA"/>
</dbReference>
<accession>A0ACB8QBZ2</accession>
<evidence type="ECO:0000313" key="2">
    <source>
        <dbReference type="Proteomes" id="UP000814128"/>
    </source>
</evidence>
<proteinExistence type="predicted"/>
<protein>
    <submittedName>
        <fullName evidence="1">Uncharacterized protein</fullName>
    </submittedName>
</protein>
<organism evidence="1 2">
    <name type="scientific">Vararia minispora EC-137</name>
    <dbReference type="NCBI Taxonomy" id="1314806"/>
    <lineage>
        <taxon>Eukaryota</taxon>
        <taxon>Fungi</taxon>
        <taxon>Dikarya</taxon>
        <taxon>Basidiomycota</taxon>
        <taxon>Agaricomycotina</taxon>
        <taxon>Agaricomycetes</taxon>
        <taxon>Russulales</taxon>
        <taxon>Lachnocladiaceae</taxon>
        <taxon>Vararia</taxon>
    </lineage>
</organism>
<reference evidence="1" key="2">
    <citation type="journal article" date="2022" name="New Phytol.">
        <title>Evolutionary transition to the ectomycorrhizal habit in the genomes of a hyperdiverse lineage of mushroom-forming fungi.</title>
        <authorList>
            <person name="Looney B."/>
            <person name="Miyauchi S."/>
            <person name="Morin E."/>
            <person name="Drula E."/>
            <person name="Courty P.E."/>
            <person name="Kohler A."/>
            <person name="Kuo A."/>
            <person name="LaButti K."/>
            <person name="Pangilinan J."/>
            <person name="Lipzen A."/>
            <person name="Riley R."/>
            <person name="Andreopoulos W."/>
            <person name="He G."/>
            <person name="Johnson J."/>
            <person name="Nolan M."/>
            <person name="Tritt A."/>
            <person name="Barry K.W."/>
            <person name="Grigoriev I.V."/>
            <person name="Nagy L.G."/>
            <person name="Hibbett D."/>
            <person name="Henrissat B."/>
            <person name="Matheny P.B."/>
            <person name="Labbe J."/>
            <person name="Martin F.M."/>
        </authorList>
    </citation>
    <scope>NUCLEOTIDE SEQUENCE</scope>
    <source>
        <strain evidence="1">EC-137</strain>
    </source>
</reference>
<name>A0ACB8QBZ2_9AGAM</name>
<evidence type="ECO:0000313" key="1">
    <source>
        <dbReference type="EMBL" id="KAI0029167.1"/>
    </source>
</evidence>
<gene>
    <name evidence="1" type="ORF">K488DRAFT_57028</name>
</gene>
<dbReference type="Proteomes" id="UP000814128">
    <property type="component" value="Unassembled WGS sequence"/>
</dbReference>
<keyword evidence="2" id="KW-1185">Reference proteome</keyword>
<reference evidence="1" key="1">
    <citation type="submission" date="2021-02" db="EMBL/GenBank/DDBJ databases">
        <authorList>
            <consortium name="DOE Joint Genome Institute"/>
            <person name="Ahrendt S."/>
            <person name="Looney B.P."/>
            <person name="Miyauchi S."/>
            <person name="Morin E."/>
            <person name="Drula E."/>
            <person name="Courty P.E."/>
            <person name="Chicoki N."/>
            <person name="Fauchery L."/>
            <person name="Kohler A."/>
            <person name="Kuo A."/>
            <person name="Labutti K."/>
            <person name="Pangilinan J."/>
            <person name="Lipzen A."/>
            <person name="Riley R."/>
            <person name="Andreopoulos W."/>
            <person name="He G."/>
            <person name="Johnson J."/>
            <person name="Barry K.W."/>
            <person name="Grigoriev I.V."/>
            <person name="Nagy L."/>
            <person name="Hibbett D."/>
            <person name="Henrissat B."/>
            <person name="Matheny P.B."/>
            <person name="Labbe J."/>
            <person name="Martin F."/>
        </authorList>
    </citation>
    <scope>NUCLEOTIDE SEQUENCE</scope>
    <source>
        <strain evidence="1">EC-137</strain>
    </source>
</reference>
<sequence length="244" mass="27253">MSLALVKVIGLICAASSYYVSVTPPLPRAGPEDKVFKTQSFERIVFALSLLTRTLFILAMLSEVIVTATIGFPRTSDGIPHYAYAALCPRPQEGVEELQRVSLLFALGVVLSAVGASIRAWTYRVLGQFYLYEVAIRSNHSLVTRAPYNIVRHPSYAGLYMSIIGMLTMLYSQSNWGRVCGLSYTAFGPLLSLWAVFWSSVSVYTFISLWGRCVLEDKILHQKFGDSWSDYRRNVAYRLIPGVV</sequence>